<comment type="similarity">
    <text evidence="2 11">Belongs to the helicase family. RecQ subfamily.</text>
</comment>
<dbReference type="PANTHER" id="PTHR13710:SF153">
    <property type="entry name" value="RECQ-LIKE DNA HELICASE BLM"/>
    <property type="match status" value="1"/>
</dbReference>
<dbReference type="PROSITE" id="PS51194">
    <property type="entry name" value="HELICASE_CTER"/>
    <property type="match status" value="1"/>
</dbReference>
<keyword evidence="5 11" id="KW-0347">Helicase</keyword>
<dbReference type="GO" id="GO:0000724">
    <property type="term" value="P:double-strand break repair via homologous recombination"/>
    <property type="evidence" value="ECO:0007669"/>
    <property type="project" value="TreeGrafter"/>
</dbReference>
<evidence type="ECO:0000256" key="8">
    <source>
        <dbReference type="ARBA" id="ARBA00023235"/>
    </source>
</evidence>
<evidence type="ECO:0000256" key="5">
    <source>
        <dbReference type="ARBA" id="ARBA00022806"/>
    </source>
</evidence>
<feature type="domain" description="Helicase C-terminal" evidence="13">
    <location>
        <begin position="145"/>
        <end position="293"/>
    </location>
</feature>
<dbReference type="PROSITE" id="PS00690">
    <property type="entry name" value="DEAH_ATP_HELICASE"/>
    <property type="match status" value="1"/>
</dbReference>
<dbReference type="AlphaFoldDB" id="T0MJX0"/>
<sequence length="334" mass="39398">MNILALPINSTLNINERKMAFDAMNYGIVKMFYVTPELLNNNIYFNKMLDLLIKLKKLSRFVIDEAHCVSQWGHDFRPDYLEIKKIRLKYPQVPIVALTATATPKVEIDILKNLKIENCTKFKQSFNRPNLKYYVKEKRQNVEIEIVSFVTSYYPDSCGIIYCTSKKECEMISEKLNKNLKTAFYHAGLSKKERNAVQQLWNQDKFKIIVATIAFGMGIDKKDVRFVIHYSLPKSLEGYYQETGRAGRDGKESICILYYNYGDKHKINYMINLNHQSTKEQKQRQKDELRDVINFCENKNDCRRKLILKYFDEDFDSTNCKKHVTIVLIHRKLF</sequence>
<keyword evidence="15" id="KW-1185">Reference proteome</keyword>
<keyword evidence="8" id="KW-0413">Isomerase</keyword>
<reference evidence="14 15" key="1">
    <citation type="journal article" date="2013" name="BMC Genomics">
        <title>Genome sequencing and comparative genomics of honey bee microsporidia, Nosema apis reveal novel insights into host-parasite interactions.</title>
        <authorList>
            <person name="Chen Yp."/>
            <person name="Pettis J.S."/>
            <person name="Zhao Y."/>
            <person name="Liu X."/>
            <person name="Tallon L.J."/>
            <person name="Sadzewicz L.D."/>
            <person name="Li R."/>
            <person name="Zheng H."/>
            <person name="Huang S."/>
            <person name="Zhang X."/>
            <person name="Hamilton M.C."/>
            <person name="Pernal S.F."/>
            <person name="Melathopoulos A.P."/>
            <person name="Yan X."/>
            <person name="Evans J.D."/>
        </authorList>
    </citation>
    <scope>NUCLEOTIDE SEQUENCE [LARGE SCALE GENOMIC DNA]</scope>
    <source>
        <strain evidence="14 15">BRL 01</strain>
    </source>
</reference>
<dbReference type="InterPro" id="IPR014001">
    <property type="entry name" value="Helicase_ATP-bd"/>
</dbReference>
<evidence type="ECO:0000256" key="3">
    <source>
        <dbReference type="ARBA" id="ARBA00022741"/>
    </source>
</evidence>
<feature type="domain" description="Helicase ATP-binding" evidence="12">
    <location>
        <begin position="1"/>
        <end position="120"/>
    </location>
</feature>
<dbReference type="GO" id="GO:0043138">
    <property type="term" value="F:3'-5' DNA helicase activity"/>
    <property type="evidence" value="ECO:0007669"/>
    <property type="project" value="UniProtKB-EC"/>
</dbReference>
<evidence type="ECO:0000259" key="13">
    <source>
        <dbReference type="PROSITE" id="PS51194"/>
    </source>
</evidence>
<accession>T0MJX0</accession>
<gene>
    <name evidence="14" type="ORF">NAPIS_ORF01142</name>
</gene>
<dbReference type="EC" id="5.6.2.4" evidence="11"/>
<organism evidence="14 15">
    <name type="scientific">Vairimorpha apis BRL 01</name>
    <dbReference type="NCBI Taxonomy" id="1037528"/>
    <lineage>
        <taxon>Eukaryota</taxon>
        <taxon>Fungi</taxon>
        <taxon>Fungi incertae sedis</taxon>
        <taxon>Microsporidia</taxon>
        <taxon>Nosematidae</taxon>
        <taxon>Vairimorpha</taxon>
    </lineage>
</organism>
<comment type="subcellular location">
    <subcellularLocation>
        <location evidence="1 11">Nucleus</location>
    </subcellularLocation>
</comment>
<dbReference type="Gene3D" id="3.40.50.300">
    <property type="entry name" value="P-loop containing nucleotide triphosphate hydrolases"/>
    <property type="match status" value="2"/>
</dbReference>
<dbReference type="InterPro" id="IPR027417">
    <property type="entry name" value="P-loop_NTPase"/>
</dbReference>
<dbReference type="SMART" id="SM00490">
    <property type="entry name" value="HELICc"/>
    <property type="match status" value="1"/>
</dbReference>
<dbReference type="GO" id="GO:0005634">
    <property type="term" value="C:nucleus"/>
    <property type="evidence" value="ECO:0007669"/>
    <property type="project" value="UniProtKB-SubCell"/>
</dbReference>
<dbReference type="CDD" id="cd18794">
    <property type="entry name" value="SF2_C_RecQ"/>
    <property type="match status" value="1"/>
</dbReference>
<dbReference type="HOGENOM" id="CLU_001103_9_3_1"/>
<evidence type="ECO:0000256" key="6">
    <source>
        <dbReference type="ARBA" id="ARBA00022840"/>
    </source>
</evidence>
<evidence type="ECO:0000313" key="14">
    <source>
        <dbReference type="EMBL" id="EQB61280.1"/>
    </source>
</evidence>
<dbReference type="GO" id="GO:0009378">
    <property type="term" value="F:four-way junction helicase activity"/>
    <property type="evidence" value="ECO:0007669"/>
    <property type="project" value="TreeGrafter"/>
</dbReference>
<dbReference type="InterPro" id="IPR002464">
    <property type="entry name" value="DNA/RNA_helicase_DEAH_CS"/>
</dbReference>
<evidence type="ECO:0000313" key="15">
    <source>
        <dbReference type="Proteomes" id="UP000053780"/>
    </source>
</evidence>
<keyword evidence="6 11" id="KW-0067">ATP-binding</keyword>
<dbReference type="OrthoDB" id="10261556at2759"/>
<dbReference type="PROSITE" id="PS51192">
    <property type="entry name" value="HELICASE_ATP_BIND_1"/>
    <property type="match status" value="1"/>
</dbReference>
<dbReference type="Proteomes" id="UP000053780">
    <property type="component" value="Unassembled WGS sequence"/>
</dbReference>
<evidence type="ECO:0000256" key="4">
    <source>
        <dbReference type="ARBA" id="ARBA00022801"/>
    </source>
</evidence>
<dbReference type="Pfam" id="PF16124">
    <property type="entry name" value="RecQ_Zn_bind"/>
    <property type="match status" value="1"/>
</dbReference>
<evidence type="ECO:0000259" key="12">
    <source>
        <dbReference type="PROSITE" id="PS51192"/>
    </source>
</evidence>
<keyword evidence="9 11" id="KW-0539">Nucleus</keyword>
<dbReference type="Pfam" id="PF00270">
    <property type="entry name" value="DEAD"/>
    <property type="match status" value="1"/>
</dbReference>
<dbReference type="Pfam" id="PF00271">
    <property type="entry name" value="Helicase_C"/>
    <property type="match status" value="1"/>
</dbReference>
<evidence type="ECO:0000256" key="10">
    <source>
        <dbReference type="ARBA" id="ARBA00034617"/>
    </source>
</evidence>
<comment type="catalytic activity">
    <reaction evidence="11">
        <text>ATP + H2O = ADP + phosphate + H(+)</text>
        <dbReference type="Rhea" id="RHEA:13065"/>
        <dbReference type="ChEBI" id="CHEBI:15377"/>
        <dbReference type="ChEBI" id="CHEBI:15378"/>
        <dbReference type="ChEBI" id="CHEBI:30616"/>
        <dbReference type="ChEBI" id="CHEBI:43474"/>
        <dbReference type="ChEBI" id="CHEBI:456216"/>
    </reaction>
</comment>
<evidence type="ECO:0000256" key="7">
    <source>
        <dbReference type="ARBA" id="ARBA00023125"/>
    </source>
</evidence>
<dbReference type="InterPro" id="IPR004589">
    <property type="entry name" value="DNA_helicase_ATP-dep_RecQ"/>
</dbReference>
<evidence type="ECO:0000256" key="11">
    <source>
        <dbReference type="RuleBase" id="RU364117"/>
    </source>
</evidence>
<dbReference type="FunFam" id="3.40.50.300:FF:000340">
    <property type="entry name" value="Bloom syndrome, RecQ helicase"/>
    <property type="match status" value="1"/>
</dbReference>
<keyword evidence="7" id="KW-0238">DNA-binding</keyword>
<protein>
    <recommendedName>
        <fullName evidence="11">ATP-dependent DNA helicase</fullName>
        <ecNumber evidence="11">5.6.2.4</ecNumber>
    </recommendedName>
</protein>
<evidence type="ECO:0000256" key="9">
    <source>
        <dbReference type="ARBA" id="ARBA00023242"/>
    </source>
</evidence>
<dbReference type="VEuPathDB" id="MicrosporidiaDB:NAPIS_ORF01142"/>
<dbReference type="InterPro" id="IPR011545">
    <property type="entry name" value="DEAD/DEAH_box_helicase_dom"/>
</dbReference>
<dbReference type="NCBIfam" id="TIGR00614">
    <property type="entry name" value="recQ_fam"/>
    <property type="match status" value="1"/>
</dbReference>
<dbReference type="InterPro" id="IPR032284">
    <property type="entry name" value="RecQ_Zn-bd"/>
</dbReference>
<dbReference type="EMBL" id="KE647157">
    <property type="protein sequence ID" value="EQB61280.1"/>
    <property type="molecule type" value="Genomic_DNA"/>
</dbReference>
<proteinExistence type="inferred from homology"/>
<dbReference type="GO" id="GO:0016887">
    <property type="term" value="F:ATP hydrolysis activity"/>
    <property type="evidence" value="ECO:0007669"/>
    <property type="project" value="RHEA"/>
</dbReference>
<dbReference type="GO" id="GO:0003677">
    <property type="term" value="F:DNA binding"/>
    <property type="evidence" value="ECO:0007669"/>
    <property type="project" value="UniProtKB-KW"/>
</dbReference>
<name>T0MJX0_9MICR</name>
<dbReference type="GO" id="GO:0005737">
    <property type="term" value="C:cytoplasm"/>
    <property type="evidence" value="ECO:0007669"/>
    <property type="project" value="TreeGrafter"/>
</dbReference>
<keyword evidence="3 11" id="KW-0547">Nucleotide-binding</keyword>
<comment type="catalytic activity">
    <reaction evidence="10 11">
        <text>Couples ATP hydrolysis with the unwinding of duplex DNA by translocating in the 3'-5' direction.</text>
        <dbReference type="EC" id="5.6.2.4"/>
    </reaction>
</comment>
<dbReference type="SUPFAM" id="SSF52540">
    <property type="entry name" value="P-loop containing nucleoside triphosphate hydrolases"/>
    <property type="match status" value="2"/>
</dbReference>
<keyword evidence="4 11" id="KW-0378">Hydrolase</keyword>
<evidence type="ECO:0000256" key="1">
    <source>
        <dbReference type="ARBA" id="ARBA00004123"/>
    </source>
</evidence>
<evidence type="ECO:0000256" key="2">
    <source>
        <dbReference type="ARBA" id="ARBA00005446"/>
    </source>
</evidence>
<dbReference type="GO" id="GO:0005524">
    <property type="term" value="F:ATP binding"/>
    <property type="evidence" value="ECO:0007669"/>
    <property type="project" value="UniProtKB-KW"/>
</dbReference>
<dbReference type="PANTHER" id="PTHR13710">
    <property type="entry name" value="DNA HELICASE RECQ FAMILY MEMBER"/>
    <property type="match status" value="1"/>
</dbReference>
<dbReference type="InterPro" id="IPR001650">
    <property type="entry name" value="Helicase_C-like"/>
</dbReference>
<dbReference type="GO" id="GO:0005694">
    <property type="term" value="C:chromosome"/>
    <property type="evidence" value="ECO:0007669"/>
    <property type="project" value="TreeGrafter"/>
</dbReference>